<dbReference type="EMBL" id="OZ021735">
    <property type="protein sequence ID" value="CAK9309430.1"/>
    <property type="molecule type" value="Genomic_DNA"/>
</dbReference>
<evidence type="ECO:0000313" key="2">
    <source>
        <dbReference type="Proteomes" id="UP001642487"/>
    </source>
</evidence>
<organism evidence="1 2">
    <name type="scientific">Citrullus colocynthis</name>
    <name type="common">colocynth</name>
    <dbReference type="NCBI Taxonomy" id="252529"/>
    <lineage>
        <taxon>Eukaryota</taxon>
        <taxon>Viridiplantae</taxon>
        <taxon>Streptophyta</taxon>
        <taxon>Embryophyta</taxon>
        <taxon>Tracheophyta</taxon>
        <taxon>Spermatophyta</taxon>
        <taxon>Magnoliopsida</taxon>
        <taxon>eudicotyledons</taxon>
        <taxon>Gunneridae</taxon>
        <taxon>Pentapetalae</taxon>
        <taxon>rosids</taxon>
        <taxon>fabids</taxon>
        <taxon>Cucurbitales</taxon>
        <taxon>Cucurbitaceae</taxon>
        <taxon>Benincaseae</taxon>
        <taxon>Citrullus</taxon>
    </lineage>
</organism>
<name>A0ABP0XPE8_9ROSI</name>
<sequence>MASGIRARFHRGNLSPSFVNTITLCSITMASIRVHLLVHQPCSLPSPTGMAHLLRDAHIRKLKVRINALEERMDVPALQDGCSSRSLGKNVHAHKDWVEWRSTSIQDTVRLATKPLRELGAVYLYFGAVGGTECPSARLGARDQGDPACVPTKSTPTSAHCAIPTTIRRIAPMRQSWRKWTRGVPFSNNGIEQGAQQQAPQKCIHGVMHIELEVPTNKKKQMLQEVLTKLLSSFFSFPNKAGELQPPTRTLELSGGRFVRPLGLEVNTREVSSVTWGVATGSVTRSEVWCGIFCEFSYGGQGLLLGQPTVGRCLTQGKLAKSWEMVCKFLFPHFFTLILTVHLCNFASSDALGHSTSRGK</sequence>
<reference evidence="1 2" key="1">
    <citation type="submission" date="2024-03" db="EMBL/GenBank/DDBJ databases">
        <authorList>
            <person name="Gkanogiannis A."/>
            <person name="Becerra Lopez-Lavalle L."/>
        </authorList>
    </citation>
    <scope>NUCLEOTIDE SEQUENCE [LARGE SCALE GENOMIC DNA]</scope>
</reference>
<keyword evidence="2" id="KW-1185">Reference proteome</keyword>
<protein>
    <submittedName>
        <fullName evidence="1">Uncharacterized protein</fullName>
    </submittedName>
</protein>
<evidence type="ECO:0000313" key="1">
    <source>
        <dbReference type="EMBL" id="CAK9309430.1"/>
    </source>
</evidence>
<gene>
    <name evidence="1" type="ORF">CITCOLO1_LOCUS1007</name>
</gene>
<accession>A0ABP0XPE8</accession>
<dbReference type="Proteomes" id="UP001642487">
    <property type="component" value="Chromosome 1"/>
</dbReference>
<proteinExistence type="predicted"/>